<name>L0R5B5_HUMAN</name>
<evidence type="ECO:0000313" key="1">
    <source>
        <dbReference type="EMBL" id="CCO13749.1"/>
    </source>
</evidence>
<reference evidence="1" key="1">
    <citation type="submission" date="2012-10" db="EMBL/GenBank/DDBJ databases">
        <title>Direct identification of alternative open reading frame translation products in human.</title>
        <authorList>
            <person name="Vanderperre B."/>
            <person name="Lucier J.-F."/>
            <person name="Motard J."/>
            <person name="Tremblay G."/>
            <person name="Vanderperre S."/>
            <person name="Wisztorski M."/>
            <person name="Salzet M."/>
            <person name="Boisvert F.-M."/>
            <person name="Roucou X."/>
        </authorList>
    </citation>
    <scope>NUCLEOTIDE SEQUENCE</scope>
</reference>
<dbReference type="ChiTaRS" id="IRS2">
    <property type="organism name" value="human"/>
</dbReference>
<proteinExistence type="predicted"/>
<accession>L0R5B5</accession>
<dbReference type="OrthoDB" id="946068at2759"/>
<protein>
    <submittedName>
        <fullName evidence="1">Alternative protein IRS2</fullName>
    </submittedName>
</protein>
<organism evidence="1">
    <name type="scientific">Homo sapiens</name>
    <name type="common">Human</name>
    <dbReference type="NCBI Taxonomy" id="9606"/>
    <lineage>
        <taxon>Eukaryota</taxon>
        <taxon>Metazoa</taxon>
        <taxon>Chordata</taxon>
        <taxon>Craniata</taxon>
        <taxon>Vertebrata</taxon>
        <taxon>Euteleostomi</taxon>
        <taxon>Mammalia</taxon>
        <taxon>Eutheria</taxon>
        <taxon>Euarchontoglires</taxon>
        <taxon>Primates</taxon>
        <taxon>Haplorrhini</taxon>
        <taxon>Catarrhini</taxon>
        <taxon>Hominidae</taxon>
        <taxon>Homo</taxon>
    </lineage>
</organism>
<dbReference type="AlphaFoldDB" id="L0R5B5"/>
<sequence>MEVVKSGIYWLTLKTTTVLPQFKVKPDFRGGGPTGPPVVAPALCVWSAVLGLIEMVQVDSCLLDSSAGTCDVYVHTEPSVGLTFLNGSEIWDWTLKTDY</sequence>
<gene>
    <name evidence="1" type="primary">IRS2</name>
</gene>
<dbReference type="EMBL" id="HF548038">
    <property type="protein sequence ID" value="CCO13749.1"/>
    <property type="molecule type" value="Genomic_DNA"/>
</dbReference>